<dbReference type="GO" id="GO:0015628">
    <property type="term" value="P:protein secretion by the type II secretion system"/>
    <property type="evidence" value="ECO:0007669"/>
    <property type="project" value="InterPro"/>
</dbReference>
<dbReference type="GO" id="GO:0005886">
    <property type="term" value="C:plasma membrane"/>
    <property type="evidence" value="ECO:0007669"/>
    <property type="project" value="UniProtKB-SubCell"/>
</dbReference>
<evidence type="ECO:0000313" key="13">
    <source>
        <dbReference type="EMBL" id="TCI12667.1"/>
    </source>
</evidence>
<keyword evidence="8 11" id="KW-0472">Membrane</keyword>
<feature type="transmembrane region" description="Helical" evidence="11">
    <location>
        <begin position="26"/>
        <end position="47"/>
    </location>
</feature>
<dbReference type="Proteomes" id="UP000291822">
    <property type="component" value="Unassembled WGS sequence"/>
</dbReference>
<evidence type="ECO:0000256" key="7">
    <source>
        <dbReference type="ARBA" id="ARBA00022989"/>
    </source>
</evidence>
<keyword evidence="4" id="KW-0488">Methylation</keyword>
<dbReference type="EMBL" id="SJTG01000001">
    <property type="protein sequence ID" value="TCI12667.1"/>
    <property type="molecule type" value="Genomic_DNA"/>
</dbReference>
<keyword evidence="7 11" id="KW-1133">Transmembrane helix</keyword>
<evidence type="ECO:0000256" key="8">
    <source>
        <dbReference type="ARBA" id="ARBA00023136"/>
    </source>
</evidence>
<dbReference type="Pfam" id="PF07963">
    <property type="entry name" value="N_methyl"/>
    <property type="match status" value="1"/>
</dbReference>
<evidence type="ECO:0000256" key="10">
    <source>
        <dbReference type="ARBA" id="ARBA00030775"/>
    </source>
</evidence>
<dbReference type="InterPro" id="IPR022346">
    <property type="entry name" value="T2SS_GspH"/>
</dbReference>
<keyword evidence="5" id="KW-0997">Cell inner membrane</keyword>
<feature type="domain" description="General secretion pathway GspH" evidence="12">
    <location>
        <begin position="63"/>
        <end position="179"/>
    </location>
</feature>
<keyword evidence="3" id="KW-1003">Cell membrane</keyword>
<evidence type="ECO:0000256" key="2">
    <source>
        <dbReference type="ARBA" id="ARBA00021549"/>
    </source>
</evidence>
<evidence type="ECO:0000256" key="5">
    <source>
        <dbReference type="ARBA" id="ARBA00022519"/>
    </source>
</evidence>
<comment type="similarity">
    <text evidence="9">Belongs to the GSP H family.</text>
</comment>
<dbReference type="InterPro" id="IPR012902">
    <property type="entry name" value="N_methyl_site"/>
</dbReference>
<keyword evidence="14" id="KW-1185">Reference proteome</keyword>
<dbReference type="Pfam" id="PF12019">
    <property type="entry name" value="GspH"/>
    <property type="match status" value="1"/>
</dbReference>
<evidence type="ECO:0000256" key="4">
    <source>
        <dbReference type="ARBA" id="ARBA00022481"/>
    </source>
</evidence>
<evidence type="ECO:0000313" key="14">
    <source>
        <dbReference type="Proteomes" id="UP000291822"/>
    </source>
</evidence>
<evidence type="ECO:0000256" key="9">
    <source>
        <dbReference type="ARBA" id="ARBA00025772"/>
    </source>
</evidence>
<protein>
    <recommendedName>
        <fullName evidence="2">Type II secretion system protein H</fullName>
    </recommendedName>
    <alternativeName>
        <fullName evidence="10">General secretion pathway protein H</fullName>
    </alternativeName>
</protein>
<name>A0A4V2NMB4_9GAMM</name>
<comment type="subcellular location">
    <subcellularLocation>
        <location evidence="1">Cell inner membrane</location>
        <topology evidence="1">Single-pass membrane protein</topology>
    </subcellularLocation>
</comment>
<organism evidence="13 14">
    <name type="scientific">Dyella soli</name>
    <dbReference type="NCBI Taxonomy" id="522319"/>
    <lineage>
        <taxon>Bacteria</taxon>
        <taxon>Pseudomonadati</taxon>
        <taxon>Pseudomonadota</taxon>
        <taxon>Gammaproteobacteria</taxon>
        <taxon>Lysobacterales</taxon>
        <taxon>Rhodanobacteraceae</taxon>
        <taxon>Dyella</taxon>
    </lineage>
</organism>
<comment type="caution">
    <text evidence="13">The sequence shown here is derived from an EMBL/GenBank/DDBJ whole genome shotgun (WGS) entry which is preliminary data.</text>
</comment>
<evidence type="ECO:0000256" key="1">
    <source>
        <dbReference type="ARBA" id="ARBA00004377"/>
    </source>
</evidence>
<evidence type="ECO:0000259" key="12">
    <source>
        <dbReference type="Pfam" id="PF12019"/>
    </source>
</evidence>
<proteinExistence type="inferred from homology"/>
<evidence type="ECO:0000256" key="3">
    <source>
        <dbReference type="ARBA" id="ARBA00022475"/>
    </source>
</evidence>
<evidence type="ECO:0000256" key="11">
    <source>
        <dbReference type="SAM" id="Phobius"/>
    </source>
</evidence>
<reference evidence="13 14" key="1">
    <citation type="submission" date="2019-02" db="EMBL/GenBank/DDBJ databases">
        <title>Dyella amyloliquefaciens sp. nov., isolated from forest soil.</title>
        <authorList>
            <person name="Gao Z.-H."/>
            <person name="Qiu L.-H."/>
        </authorList>
    </citation>
    <scope>NUCLEOTIDE SEQUENCE [LARGE SCALE GENOMIC DNA]</scope>
    <source>
        <strain evidence="13 14">KACC 12747</strain>
    </source>
</reference>
<evidence type="ECO:0000256" key="6">
    <source>
        <dbReference type="ARBA" id="ARBA00022692"/>
    </source>
</evidence>
<sequence length="210" mass="21754">MPRLTSGSTAMVKVMAGRHSRSHQSGYTVVELMLGIIILSILSVIALPNLRDFMRRNAVIAQSNSLLGDLQYARSEAITRRGLVSVCPRASDAGEAATACATGGSASFDGGWLIYVTPTANTDYNAANAAYQLLRVTSTNGTVSLRASGNTMMTFNARGELTPLADASLSVCTKAGGSSMSNTKVPGKNLTVESSGRAAISNLDGGSCTP</sequence>
<dbReference type="Gene3D" id="3.55.40.10">
    <property type="entry name" value="minor pseudopilin epsh domain"/>
    <property type="match status" value="1"/>
</dbReference>
<keyword evidence="6 11" id="KW-0812">Transmembrane</keyword>
<accession>A0A4V2NMB4</accession>
<dbReference type="GO" id="GO:0015627">
    <property type="term" value="C:type II protein secretion system complex"/>
    <property type="evidence" value="ECO:0007669"/>
    <property type="project" value="InterPro"/>
</dbReference>
<gene>
    <name evidence="13" type="ORF">EZM97_04800</name>
</gene>
<dbReference type="InterPro" id="IPR045584">
    <property type="entry name" value="Pilin-like"/>
</dbReference>
<dbReference type="NCBIfam" id="TIGR02532">
    <property type="entry name" value="IV_pilin_GFxxxE"/>
    <property type="match status" value="1"/>
</dbReference>
<dbReference type="AlphaFoldDB" id="A0A4V2NMB4"/>
<dbReference type="SUPFAM" id="SSF54523">
    <property type="entry name" value="Pili subunits"/>
    <property type="match status" value="1"/>
</dbReference>